<dbReference type="AlphaFoldDB" id="A0A843VTL0"/>
<keyword evidence="2" id="KW-1185">Reference proteome</keyword>
<proteinExistence type="predicted"/>
<feature type="non-terminal residue" evidence="1">
    <location>
        <position position="1"/>
    </location>
</feature>
<accession>A0A843VTL0</accession>
<dbReference type="EMBL" id="NMUH01001687">
    <property type="protein sequence ID" value="MQL94529.1"/>
    <property type="molecule type" value="Genomic_DNA"/>
</dbReference>
<comment type="caution">
    <text evidence="1">The sequence shown here is derived from an EMBL/GenBank/DDBJ whole genome shotgun (WGS) entry which is preliminary data.</text>
</comment>
<dbReference type="Proteomes" id="UP000652761">
    <property type="component" value="Unassembled WGS sequence"/>
</dbReference>
<evidence type="ECO:0000313" key="1">
    <source>
        <dbReference type="EMBL" id="MQL94529.1"/>
    </source>
</evidence>
<evidence type="ECO:0000313" key="2">
    <source>
        <dbReference type="Proteomes" id="UP000652761"/>
    </source>
</evidence>
<gene>
    <name evidence="1" type="ORF">Taro_027187</name>
</gene>
<organism evidence="1 2">
    <name type="scientific">Colocasia esculenta</name>
    <name type="common">Wild taro</name>
    <name type="synonym">Arum esculentum</name>
    <dbReference type="NCBI Taxonomy" id="4460"/>
    <lineage>
        <taxon>Eukaryota</taxon>
        <taxon>Viridiplantae</taxon>
        <taxon>Streptophyta</taxon>
        <taxon>Embryophyta</taxon>
        <taxon>Tracheophyta</taxon>
        <taxon>Spermatophyta</taxon>
        <taxon>Magnoliopsida</taxon>
        <taxon>Liliopsida</taxon>
        <taxon>Araceae</taxon>
        <taxon>Aroideae</taxon>
        <taxon>Colocasieae</taxon>
        <taxon>Colocasia</taxon>
    </lineage>
</organism>
<sequence length="122" mass="13292">MKHIEINHIEGQKSLLFCSDELGGGLWPFQEWTARSLDAHLDLGVKALTPSSCLCRNTDRTQMKRGDKMAFQTVGDSSPMVGVAYFRNSGLCNACRSEKLASTLLDVGISVGVHGVDAYTTQ</sequence>
<reference evidence="1" key="1">
    <citation type="submission" date="2017-07" db="EMBL/GenBank/DDBJ databases">
        <title>Taro Niue Genome Assembly and Annotation.</title>
        <authorList>
            <person name="Atibalentja N."/>
            <person name="Keating K."/>
            <person name="Fields C.J."/>
        </authorList>
    </citation>
    <scope>NUCLEOTIDE SEQUENCE</scope>
    <source>
        <strain evidence="1">Niue_2</strain>
        <tissue evidence="1">Leaf</tissue>
    </source>
</reference>
<name>A0A843VTL0_COLES</name>
<protein>
    <submittedName>
        <fullName evidence="1">Uncharacterized protein</fullName>
    </submittedName>
</protein>